<sequence>MTVFIVTGPPGAGKTTWVQANADLHDVVIDFDALTAALRVRPGTTDEAPSSLVWRVAMAARDAAIRKALSSGGEVEVTHRGLTYTLDSYVIHSVPNPDQVRRYLDRGARLLVVDPGRDIVVDRATAAGRFEAVHNAIANWYQTAPEWLEHATHVLPIGERGA</sequence>
<dbReference type="Gene3D" id="3.40.50.300">
    <property type="entry name" value="P-loop containing nucleotide triphosphate hydrolases"/>
    <property type="match status" value="1"/>
</dbReference>
<dbReference type="RefSeq" id="YP_010050785.1">
    <property type="nucleotide sequence ID" value="NC_054433.1"/>
</dbReference>
<dbReference type="Proteomes" id="UP000501191">
    <property type="component" value="Segment"/>
</dbReference>
<evidence type="ECO:0000313" key="2">
    <source>
        <dbReference type="Proteomes" id="UP000501191"/>
    </source>
</evidence>
<name>A0A6M2YT30_9CAUD</name>
<dbReference type="SUPFAM" id="SSF52540">
    <property type="entry name" value="P-loop containing nucleoside triphosphate hydrolases"/>
    <property type="match status" value="1"/>
</dbReference>
<dbReference type="EMBL" id="MN103533">
    <property type="protein sequence ID" value="QEA10852.1"/>
    <property type="molecule type" value="Genomic_DNA"/>
</dbReference>
<reference evidence="1 2" key="1">
    <citation type="journal article" date="2020" name="PLoS ONE">
        <title>Weirdo19ES is a novel singleton mycobacteriophage that selects for glycolipid deficient phage-resistant M. smegmatis mutants.</title>
        <authorList>
            <person name="Suarez C.A."/>
            <person name="Franceschelli J.J."/>
            <person name="Tasselli S.E."/>
            <person name="Morbidoni H.R."/>
        </authorList>
    </citation>
    <scope>NUCLEOTIDE SEQUENCE [LARGE SCALE GENOMIC DNA]</scope>
</reference>
<organism evidence="1 2">
    <name type="scientific">Mycobacterium phage Weirdo19</name>
    <dbReference type="NCBI Taxonomy" id="2601610"/>
    <lineage>
        <taxon>Viruses</taxon>
        <taxon>Duplodnaviria</taxon>
        <taxon>Heunggongvirae</taxon>
        <taxon>Uroviricota</taxon>
        <taxon>Caudoviricetes</taxon>
        <taxon>Rosariovirus</taxon>
        <taxon>Rosariovirus Weirdo19ES</taxon>
    </lineage>
</organism>
<evidence type="ECO:0000313" key="1">
    <source>
        <dbReference type="EMBL" id="QEA10852.1"/>
    </source>
</evidence>
<dbReference type="InterPro" id="IPR027417">
    <property type="entry name" value="P-loop_NTPase"/>
</dbReference>
<accession>A0A6M2YT30</accession>
<dbReference type="GeneID" id="63911520"/>
<protein>
    <submittedName>
        <fullName evidence="1">Uncharacterized protein</fullName>
    </submittedName>
</protein>
<proteinExistence type="predicted"/>
<dbReference type="KEGG" id="vg:63911520"/>
<keyword evidence="2" id="KW-1185">Reference proteome</keyword>